<dbReference type="Gene3D" id="1.10.285.20">
    <property type="entry name" value="Uncharacterised protein PF01937, DUF89, domain 2"/>
    <property type="match status" value="1"/>
</dbReference>
<dbReference type="SUPFAM" id="SSF111321">
    <property type="entry name" value="AF1104-like"/>
    <property type="match status" value="1"/>
</dbReference>
<dbReference type="InterPro" id="IPR036075">
    <property type="entry name" value="ARMT-1-like_metal-bd_sf"/>
</dbReference>
<proteinExistence type="predicted"/>
<feature type="domain" description="Damage-control phosphatase ARMT1-like metal-binding" evidence="1">
    <location>
        <begin position="4"/>
        <end position="285"/>
    </location>
</feature>
<dbReference type="InterPro" id="IPR002791">
    <property type="entry name" value="ARMT1-like_metal-bd"/>
</dbReference>
<gene>
    <name evidence="2" type="ORF">LDC_03210</name>
</gene>
<dbReference type="Pfam" id="PF01937">
    <property type="entry name" value="ARMT1-like_dom"/>
    <property type="match status" value="1"/>
</dbReference>
<evidence type="ECO:0000313" key="2">
    <source>
        <dbReference type="EMBL" id="AEI30596.1"/>
    </source>
</evidence>
<evidence type="ECO:0000259" key="1">
    <source>
        <dbReference type="Pfam" id="PF01937"/>
    </source>
</evidence>
<accession>F8UHT9</accession>
<dbReference type="AlphaFoldDB" id="F8UHT9"/>
<dbReference type="Gene3D" id="3.40.50.10880">
    <property type="entry name" value="Uncharacterised protein PF01937, DUF89, domain 3"/>
    <property type="match status" value="1"/>
</dbReference>
<sequence>MKTYLDCIPCFFRQLLEGARIIKASSKQQKRIIDRFARRIPEISLEASPPEIARFGYTLLEQISPNGDPYKDIKKKSNRLALKLLGKLKNKVGRSQDKLLTALELAIAGNIIDFGVKNNLNVKTELKNILAQENKSIHKKSIFHYPELRRALKGAKKILYLADNAGEVVFDRVLIEEIKRTYPDKDIYYTVKARPVINDALFEDARACGIDKTARIISNGSDAPGTILALCSKEFKRIYKNADLVISKGQGNFESLSGQKRPVFFLFMVKCPVVARETGAKLGDIVLFYNLKQNGSVRN</sequence>
<dbReference type="PIRSF" id="PIRSF006593">
    <property type="entry name" value="UCP006593"/>
    <property type="match status" value="1"/>
</dbReference>
<dbReference type="InterPro" id="IPR014444">
    <property type="entry name" value="PH1575-like"/>
</dbReference>
<organism evidence="2">
    <name type="scientific">uncultured microorganism</name>
    <dbReference type="NCBI Taxonomy" id="358574"/>
    <lineage>
        <taxon>unclassified sequences</taxon>
        <taxon>environmental samples</taxon>
    </lineage>
</organism>
<reference evidence="2" key="1">
    <citation type="submission" date="2011-04" db="EMBL/GenBank/DDBJ databases">
        <title>Taxonomic and functional metagenomic profiling of the microbial community in the anoxic sediment of a brackish shallow lake (Laguna de Carrizo Central Spain).</title>
        <authorList>
            <consortium name="CONSOLIDER consortium CSD2007-00005"/>
            <person name="Guazzaroni M.-E."/>
            <person name="Richter M."/>
            <person name="Garcia-Salamanca A."/>
            <person name="Yarza P."/>
            <person name="Ferrer M."/>
        </authorList>
    </citation>
    <scope>NUCLEOTIDE SEQUENCE</scope>
</reference>
<dbReference type="EMBL" id="JF805233">
    <property type="protein sequence ID" value="AEI30596.1"/>
    <property type="molecule type" value="Genomic_DNA"/>
</dbReference>
<name>F8UHT9_9ZZZZ</name>
<protein>
    <recommendedName>
        <fullName evidence="1">Damage-control phosphatase ARMT1-like metal-binding domain-containing protein</fullName>
    </recommendedName>
</protein>